<proteinExistence type="inferred from homology"/>
<sequence>MNSSLHRRRQLLFSQASSTLSLSPSTERAEIRASGSHGAGFGGFVLIVLVEQGKMEEERRNLERLRGTKNVDAKFADLVEASVAARAVKHPFRNLLKRRNQPPFIIEALGIPAFRQLTGMNSILFYTLVIFQSLGFGSDASLYSSLMTSSMLVLATIVSMFLVDKLGRRFFLLQVGVRMISCNLMQLVVVTILALKYGHEEALSKGPAVALVFSTYDLRFSTILSLCFSYQLYCEKERLREDQFELLKMLVDIGDILGACGSIKMTEKGE</sequence>
<keyword evidence="4 7" id="KW-0812">Transmembrane</keyword>
<dbReference type="AlphaFoldDB" id="A0AAP0L345"/>
<keyword evidence="9" id="KW-1185">Reference proteome</keyword>
<dbReference type="InterPro" id="IPR036259">
    <property type="entry name" value="MFS_trans_sf"/>
</dbReference>
<gene>
    <name evidence="8" type="ORF">Syun_004408</name>
</gene>
<dbReference type="GO" id="GO:0016020">
    <property type="term" value="C:membrane"/>
    <property type="evidence" value="ECO:0007669"/>
    <property type="project" value="UniProtKB-SubCell"/>
</dbReference>
<dbReference type="InterPro" id="IPR045262">
    <property type="entry name" value="STP/PLT_plant"/>
</dbReference>
<feature type="transmembrane region" description="Helical" evidence="7">
    <location>
        <begin position="175"/>
        <end position="195"/>
    </location>
</feature>
<evidence type="ECO:0000256" key="4">
    <source>
        <dbReference type="ARBA" id="ARBA00022692"/>
    </source>
</evidence>
<dbReference type="SUPFAM" id="SSF103473">
    <property type="entry name" value="MFS general substrate transporter"/>
    <property type="match status" value="1"/>
</dbReference>
<protein>
    <submittedName>
        <fullName evidence="8">Uncharacterized protein</fullName>
    </submittedName>
</protein>
<evidence type="ECO:0000256" key="2">
    <source>
        <dbReference type="ARBA" id="ARBA00010992"/>
    </source>
</evidence>
<keyword evidence="3" id="KW-0813">Transport</keyword>
<feature type="transmembrane region" description="Helical" evidence="7">
    <location>
        <begin position="207"/>
        <end position="230"/>
    </location>
</feature>
<feature type="transmembrane region" description="Helical" evidence="7">
    <location>
        <begin position="142"/>
        <end position="163"/>
    </location>
</feature>
<evidence type="ECO:0000256" key="1">
    <source>
        <dbReference type="ARBA" id="ARBA00004370"/>
    </source>
</evidence>
<dbReference type="GO" id="GO:0015144">
    <property type="term" value="F:carbohydrate transmembrane transporter activity"/>
    <property type="evidence" value="ECO:0007669"/>
    <property type="project" value="InterPro"/>
</dbReference>
<keyword evidence="6 7" id="KW-0472">Membrane</keyword>
<dbReference type="Proteomes" id="UP001420932">
    <property type="component" value="Unassembled WGS sequence"/>
</dbReference>
<dbReference type="Pfam" id="PF00083">
    <property type="entry name" value="Sugar_tr"/>
    <property type="match status" value="1"/>
</dbReference>
<dbReference type="PANTHER" id="PTHR23500">
    <property type="entry name" value="SOLUTE CARRIER FAMILY 2, FACILITATED GLUCOSE TRANSPORTER"/>
    <property type="match status" value="1"/>
</dbReference>
<name>A0AAP0L345_9MAGN</name>
<keyword evidence="5 7" id="KW-1133">Transmembrane helix</keyword>
<dbReference type="EMBL" id="JBBNAF010000002">
    <property type="protein sequence ID" value="KAK9163506.1"/>
    <property type="molecule type" value="Genomic_DNA"/>
</dbReference>
<accession>A0AAP0L345</accession>
<feature type="transmembrane region" description="Helical" evidence="7">
    <location>
        <begin position="117"/>
        <end position="136"/>
    </location>
</feature>
<evidence type="ECO:0000256" key="7">
    <source>
        <dbReference type="SAM" id="Phobius"/>
    </source>
</evidence>
<dbReference type="Gene3D" id="1.20.1250.20">
    <property type="entry name" value="MFS general substrate transporter like domains"/>
    <property type="match status" value="1"/>
</dbReference>
<comment type="caution">
    <text evidence="8">The sequence shown here is derived from an EMBL/GenBank/DDBJ whole genome shotgun (WGS) entry which is preliminary data.</text>
</comment>
<organism evidence="8 9">
    <name type="scientific">Stephania yunnanensis</name>
    <dbReference type="NCBI Taxonomy" id="152371"/>
    <lineage>
        <taxon>Eukaryota</taxon>
        <taxon>Viridiplantae</taxon>
        <taxon>Streptophyta</taxon>
        <taxon>Embryophyta</taxon>
        <taxon>Tracheophyta</taxon>
        <taxon>Spermatophyta</taxon>
        <taxon>Magnoliopsida</taxon>
        <taxon>Ranunculales</taxon>
        <taxon>Menispermaceae</taxon>
        <taxon>Menispermoideae</taxon>
        <taxon>Cissampelideae</taxon>
        <taxon>Stephania</taxon>
    </lineage>
</organism>
<dbReference type="PANTHER" id="PTHR23500:SF14">
    <property type="entry name" value="SUGAR TRANSPORT PROTEIN 14"/>
    <property type="match status" value="1"/>
</dbReference>
<evidence type="ECO:0000313" key="8">
    <source>
        <dbReference type="EMBL" id="KAK9163506.1"/>
    </source>
</evidence>
<evidence type="ECO:0000256" key="5">
    <source>
        <dbReference type="ARBA" id="ARBA00022989"/>
    </source>
</evidence>
<comment type="similarity">
    <text evidence="2">Belongs to the major facilitator superfamily. Sugar transporter (TC 2.A.1.1) family.</text>
</comment>
<reference evidence="8 9" key="1">
    <citation type="submission" date="2024-01" db="EMBL/GenBank/DDBJ databases">
        <title>Genome assemblies of Stephania.</title>
        <authorList>
            <person name="Yang L."/>
        </authorList>
    </citation>
    <scope>NUCLEOTIDE SEQUENCE [LARGE SCALE GENOMIC DNA]</scope>
    <source>
        <strain evidence="8">YNDBR</strain>
        <tissue evidence="8">Leaf</tissue>
    </source>
</reference>
<dbReference type="InterPro" id="IPR005828">
    <property type="entry name" value="MFS_sugar_transport-like"/>
</dbReference>
<comment type="subcellular location">
    <subcellularLocation>
        <location evidence="1">Membrane</location>
    </subcellularLocation>
</comment>
<evidence type="ECO:0000256" key="3">
    <source>
        <dbReference type="ARBA" id="ARBA00022448"/>
    </source>
</evidence>
<evidence type="ECO:0000256" key="6">
    <source>
        <dbReference type="ARBA" id="ARBA00023136"/>
    </source>
</evidence>
<evidence type="ECO:0000313" key="9">
    <source>
        <dbReference type="Proteomes" id="UP001420932"/>
    </source>
</evidence>